<dbReference type="GO" id="GO:0015677">
    <property type="term" value="P:copper ion import"/>
    <property type="evidence" value="ECO:0007669"/>
    <property type="project" value="TreeGrafter"/>
</dbReference>
<feature type="signal peptide" evidence="9">
    <location>
        <begin position="1"/>
        <end position="29"/>
    </location>
</feature>
<feature type="transmembrane region" description="Helical" evidence="8">
    <location>
        <begin position="451"/>
        <end position="469"/>
    </location>
</feature>
<keyword evidence="4 8" id="KW-1133">Transmembrane helix</keyword>
<sequence length="730" mass="81969">MAPLQAPLSSMVFYLLLLILIHRPTLVTADGRGLLGLGKWLYKPFCAHACRAVIKDSTVLCEPRFAPVHDNHLHRASSISFPVVSLHSASSNLRHSHGGPHAIQECLLTDSAFLRTLALCIAKRCPRDGVTIPVIEEYWYGHIATGTIGNWEVHPLMSYQEALRNAQDDVERVGEGSVPYVRKGKSLNATSFIRKEDWVLEYNARRHLERSERDHGRNAISIAITSVFLPVLLSVLRLLPRRPLWYSRLAASLEQPLVGRRHRTPIADLAIMPTRGQALYIAYLIAAQVFFCTFPLVYVHPNSLVPTRKQHFFLVIGDRTGVIAVANLLGLLVFSSRNNILLWITNWRHSTFLLIHRWIGYFLILEVSIHSLLLFLLHLDEHAIESRQPPWIWGVVGSLAFLLLFPTSILPIRKRVYELFLVFHQVFAALALVATFLHIYHLYRYAWGYEIWVYVGGGVWFLDRMFRFVRIASNGRRRAIVSAVDEDAEYLRLEIQGVATEGHVYLYFPMLSWKFWENHPYSVLSSFVSVGESRGGGNNDKAEKVSVSTHSLEPPRTNPRTTLLVKTMDGFTRTLAGRVRASPSHRITLGVLVESNYHSNLATRNLSRCSSLLCIAGGVGITACLPLIRTFGGVHSRLVWGVRSGALVRELESELGTLRTRGVELETSVGKRVNVRDTVREEMEREGDTGDLGVVVCGPNSMADEVRAAVAEFGTKGGRGVVLVDEGFSW</sequence>
<dbReference type="SFLD" id="SFLDG01168">
    <property type="entry name" value="Ferric_reductase_subgroup_(FRE"/>
    <property type="match status" value="1"/>
</dbReference>
<feature type="transmembrane region" description="Helical" evidence="8">
    <location>
        <begin position="391"/>
        <end position="412"/>
    </location>
</feature>
<feature type="transmembrane region" description="Helical" evidence="8">
    <location>
        <begin position="358"/>
        <end position="379"/>
    </location>
</feature>
<evidence type="ECO:0000256" key="5">
    <source>
        <dbReference type="ARBA" id="ARBA00023065"/>
    </source>
</evidence>
<organism evidence="11 12">
    <name type="scientific">Coprinellus micaceus</name>
    <name type="common">Glistening ink-cap mushroom</name>
    <name type="synonym">Coprinus micaceus</name>
    <dbReference type="NCBI Taxonomy" id="71717"/>
    <lineage>
        <taxon>Eukaryota</taxon>
        <taxon>Fungi</taxon>
        <taxon>Dikarya</taxon>
        <taxon>Basidiomycota</taxon>
        <taxon>Agaricomycotina</taxon>
        <taxon>Agaricomycetes</taxon>
        <taxon>Agaricomycetidae</taxon>
        <taxon>Agaricales</taxon>
        <taxon>Agaricineae</taxon>
        <taxon>Psathyrellaceae</taxon>
        <taxon>Coprinellus</taxon>
    </lineage>
</organism>
<keyword evidence="9" id="KW-0732">Signal</keyword>
<reference evidence="11 12" key="1">
    <citation type="journal article" date="2019" name="Nat. Ecol. Evol.">
        <title>Megaphylogeny resolves global patterns of mushroom evolution.</title>
        <authorList>
            <person name="Varga T."/>
            <person name="Krizsan K."/>
            <person name="Foldi C."/>
            <person name="Dima B."/>
            <person name="Sanchez-Garcia M."/>
            <person name="Sanchez-Ramirez S."/>
            <person name="Szollosi G.J."/>
            <person name="Szarkandi J.G."/>
            <person name="Papp V."/>
            <person name="Albert L."/>
            <person name="Andreopoulos W."/>
            <person name="Angelini C."/>
            <person name="Antonin V."/>
            <person name="Barry K.W."/>
            <person name="Bougher N.L."/>
            <person name="Buchanan P."/>
            <person name="Buyck B."/>
            <person name="Bense V."/>
            <person name="Catcheside P."/>
            <person name="Chovatia M."/>
            <person name="Cooper J."/>
            <person name="Damon W."/>
            <person name="Desjardin D."/>
            <person name="Finy P."/>
            <person name="Geml J."/>
            <person name="Haridas S."/>
            <person name="Hughes K."/>
            <person name="Justo A."/>
            <person name="Karasinski D."/>
            <person name="Kautmanova I."/>
            <person name="Kiss B."/>
            <person name="Kocsube S."/>
            <person name="Kotiranta H."/>
            <person name="LaButti K.M."/>
            <person name="Lechner B.E."/>
            <person name="Liimatainen K."/>
            <person name="Lipzen A."/>
            <person name="Lukacs Z."/>
            <person name="Mihaltcheva S."/>
            <person name="Morgado L.N."/>
            <person name="Niskanen T."/>
            <person name="Noordeloos M.E."/>
            <person name="Ohm R.A."/>
            <person name="Ortiz-Santana B."/>
            <person name="Ovrebo C."/>
            <person name="Racz N."/>
            <person name="Riley R."/>
            <person name="Savchenko A."/>
            <person name="Shiryaev A."/>
            <person name="Soop K."/>
            <person name="Spirin V."/>
            <person name="Szebenyi C."/>
            <person name="Tomsovsky M."/>
            <person name="Tulloss R.E."/>
            <person name="Uehling J."/>
            <person name="Grigoriev I.V."/>
            <person name="Vagvolgyi C."/>
            <person name="Papp T."/>
            <person name="Martin F.M."/>
            <person name="Miettinen O."/>
            <person name="Hibbett D.S."/>
            <person name="Nagy L.G."/>
        </authorList>
    </citation>
    <scope>NUCLEOTIDE SEQUENCE [LARGE SCALE GENOMIC DNA]</scope>
    <source>
        <strain evidence="11 12">FP101781</strain>
    </source>
</reference>
<dbReference type="OrthoDB" id="4494341at2759"/>
<accession>A0A4Y7TVI9</accession>
<evidence type="ECO:0000256" key="9">
    <source>
        <dbReference type="SAM" id="SignalP"/>
    </source>
</evidence>
<dbReference type="GO" id="GO:0000293">
    <property type="term" value="F:ferric-chelate reductase activity"/>
    <property type="evidence" value="ECO:0007669"/>
    <property type="project" value="TreeGrafter"/>
</dbReference>
<dbReference type="GO" id="GO:0005886">
    <property type="term" value="C:plasma membrane"/>
    <property type="evidence" value="ECO:0007669"/>
    <property type="project" value="TreeGrafter"/>
</dbReference>
<name>A0A4Y7TVI9_COPMI</name>
<proteinExistence type="predicted"/>
<dbReference type="GO" id="GO:0006879">
    <property type="term" value="P:intracellular iron ion homeostasis"/>
    <property type="evidence" value="ECO:0007669"/>
    <property type="project" value="TreeGrafter"/>
</dbReference>
<feature type="region of interest" description="Disordered" evidence="7">
    <location>
        <begin position="536"/>
        <end position="559"/>
    </location>
</feature>
<keyword evidence="6 8" id="KW-0472">Membrane</keyword>
<dbReference type="STRING" id="71717.A0A4Y7TVI9"/>
<comment type="caution">
    <text evidence="11">The sequence shown here is derived from an EMBL/GenBank/DDBJ whole genome shotgun (WGS) entry which is preliminary data.</text>
</comment>
<dbReference type="PANTHER" id="PTHR32361">
    <property type="entry name" value="FERRIC/CUPRIC REDUCTASE TRANSMEMBRANE COMPONENT"/>
    <property type="match status" value="1"/>
</dbReference>
<feature type="transmembrane region" description="Helical" evidence="8">
    <location>
        <begin position="278"/>
        <end position="299"/>
    </location>
</feature>
<dbReference type="EMBL" id="QPFP01000004">
    <property type="protein sequence ID" value="TEB37579.1"/>
    <property type="molecule type" value="Genomic_DNA"/>
</dbReference>
<feature type="transmembrane region" description="Helical" evidence="8">
    <location>
        <begin position="311"/>
        <end position="334"/>
    </location>
</feature>
<keyword evidence="12" id="KW-1185">Reference proteome</keyword>
<evidence type="ECO:0000259" key="10">
    <source>
        <dbReference type="Pfam" id="PF01794"/>
    </source>
</evidence>
<dbReference type="PANTHER" id="PTHR32361:SF9">
    <property type="entry name" value="FERRIC REDUCTASE TRANSMEMBRANE COMPONENT 3-RELATED"/>
    <property type="match status" value="1"/>
</dbReference>
<keyword evidence="5" id="KW-0406">Ion transport</keyword>
<dbReference type="Gene3D" id="3.40.50.80">
    <property type="entry name" value="Nucleotide-binding domain of ferredoxin-NADP reductase (FNR) module"/>
    <property type="match status" value="1"/>
</dbReference>
<feature type="transmembrane region" description="Helical" evidence="8">
    <location>
        <begin position="219"/>
        <end position="239"/>
    </location>
</feature>
<dbReference type="InterPro" id="IPR039261">
    <property type="entry name" value="FNR_nucleotide-bd"/>
</dbReference>
<comment type="subcellular location">
    <subcellularLocation>
        <location evidence="1">Membrane</location>
        <topology evidence="1">Multi-pass membrane protein</topology>
    </subcellularLocation>
</comment>
<evidence type="ECO:0000313" key="12">
    <source>
        <dbReference type="Proteomes" id="UP000298030"/>
    </source>
</evidence>
<keyword evidence="3 8" id="KW-0812">Transmembrane</keyword>
<dbReference type="Pfam" id="PF01794">
    <property type="entry name" value="Ferric_reduct"/>
    <property type="match status" value="1"/>
</dbReference>
<evidence type="ECO:0000256" key="8">
    <source>
        <dbReference type="SAM" id="Phobius"/>
    </source>
</evidence>
<dbReference type="AlphaFoldDB" id="A0A4Y7TVI9"/>
<gene>
    <name evidence="11" type="ORF">FA13DRAFT_921119</name>
</gene>
<dbReference type="InterPro" id="IPR013130">
    <property type="entry name" value="Fe3_Rdtase_TM_dom"/>
</dbReference>
<evidence type="ECO:0000256" key="6">
    <source>
        <dbReference type="ARBA" id="ARBA00023136"/>
    </source>
</evidence>
<evidence type="ECO:0000256" key="7">
    <source>
        <dbReference type="SAM" id="MobiDB-lite"/>
    </source>
</evidence>
<evidence type="ECO:0000256" key="3">
    <source>
        <dbReference type="ARBA" id="ARBA00022692"/>
    </source>
</evidence>
<feature type="domain" description="Ferric oxidoreductase" evidence="10">
    <location>
        <begin position="320"/>
        <end position="434"/>
    </location>
</feature>
<feature type="chain" id="PRO_5021398561" evidence="9">
    <location>
        <begin position="30"/>
        <end position="730"/>
    </location>
</feature>
<evidence type="ECO:0000256" key="1">
    <source>
        <dbReference type="ARBA" id="ARBA00004141"/>
    </source>
</evidence>
<protein>
    <submittedName>
        <fullName evidence="11">Metalloreductase</fullName>
    </submittedName>
</protein>
<dbReference type="Proteomes" id="UP000298030">
    <property type="component" value="Unassembled WGS sequence"/>
</dbReference>
<dbReference type="CDD" id="cd06186">
    <property type="entry name" value="NOX_Duox_like_FAD_NADP"/>
    <property type="match status" value="1"/>
</dbReference>
<dbReference type="InterPro" id="IPR051410">
    <property type="entry name" value="Ferric/Cupric_Reductase"/>
</dbReference>
<keyword evidence="2" id="KW-0813">Transport</keyword>
<dbReference type="SFLD" id="SFLDS00052">
    <property type="entry name" value="Ferric_Reductase_Domain"/>
    <property type="match status" value="1"/>
</dbReference>
<evidence type="ECO:0000256" key="4">
    <source>
        <dbReference type="ARBA" id="ARBA00022989"/>
    </source>
</evidence>
<feature type="transmembrane region" description="Helical" evidence="8">
    <location>
        <begin position="419"/>
        <end position="439"/>
    </location>
</feature>
<evidence type="ECO:0000256" key="2">
    <source>
        <dbReference type="ARBA" id="ARBA00022448"/>
    </source>
</evidence>
<dbReference type="GO" id="GO:0006826">
    <property type="term" value="P:iron ion transport"/>
    <property type="evidence" value="ECO:0007669"/>
    <property type="project" value="TreeGrafter"/>
</dbReference>
<dbReference type="SUPFAM" id="SSF52343">
    <property type="entry name" value="Ferredoxin reductase-like, C-terminal NADP-linked domain"/>
    <property type="match status" value="1"/>
</dbReference>
<evidence type="ECO:0000313" key="11">
    <source>
        <dbReference type="EMBL" id="TEB37579.1"/>
    </source>
</evidence>